<sequence>MATTSSCKEIPAAGAGKQLIRTFFSSTRLTPYFVSTSRDAQAKPVYFYHLLFYRI</sequence>
<dbReference type="EMBL" id="CADCXU010017533">
    <property type="protein sequence ID" value="CAB0006281.1"/>
    <property type="molecule type" value="Genomic_DNA"/>
</dbReference>
<gene>
    <name evidence="1" type="ORF">NTEN_LOCUS11758</name>
</gene>
<evidence type="ECO:0000313" key="2">
    <source>
        <dbReference type="Proteomes" id="UP000479000"/>
    </source>
</evidence>
<dbReference type="Proteomes" id="UP000479000">
    <property type="component" value="Unassembled WGS sequence"/>
</dbReference>
<name>A0A6H5GUK2_9HEMI</name>
<evidence type="ECO:0000313" key="1">
    <source>
        <dbReference type="EMBL" id="CAB0006281.1"/>
    </source>
</evidence>
<dbReference type="AlphaFoldDB" id="A0A6H5GUK2"/>
<proteinExistence type="predicted"/>
<reference evidence="1 2" key="1">
    <citation type="submission" date="2020-02" db="EMBL/GenBank/DDBJ databases">
        <authorList>
            <person name="Ferguson B K."/>
        </authorList>
    </citation>
    <scope>NUCLEOTIDE SEQUENCE [LARGE SCALE GENOMIC DNA]</scope>
</reference>
<accession>A0A6H5GUK2</accession>
<protein>
    <submittedName>
        <fullName evidence="1">Uncharacterized protein</fullName>
    </submittedName>
</protein>
<keyword evidence="2" id="KW-1185">Reference proteome</keyword>
<organism evidence="1 2">
    <name type="scientific">Nesidiocoris tenuis</name>
    <dbReference type="NCBI Taxonomy" id="355587"/>
    <lineage>
        <taxon>Eukaryota</taxon>
        <taxon>Metazoa</taxon>
        <taxon>Ecdysozoa</taxon>
        <taxon>Arthropoda</taxon>
        <taxon>Hexapoda</taxon>
        <taxon>Insecta</taxon>
        <taxon>Pterygota</taxon>
        <taxon>Neoptera</taxon>
        <taxon>Paraneoptera</taxon>
        <taxon>Hemiptera</taxon>
        <taxon>Heteroptera</taxon>
        <taxon>Panheteroptera</taxon>
        <taxon>Cimicomorpha</taxon>
        <taxon>Miridae</taxon>
        <taxon>Dicyphina</taxon>
        <taxon>Nesidiocoris</taxon>
    </lineage>
</organism>